<feature type="region of interest" description="Disordered" evidence="1">
    <location>
        <begin position="49"/>
        <end position="113"/>
    </location>
</feature>
<dbReference type="EMBL" id="JAJAGQ010000004">
    <property type="protein sequence ID" value="KAJ8565488.1"/>
    <property type="molecule type" value="Genomic_DNA"/>
</dbReference>
<name>A0A9Q1MQE3_9SOLA</name>
<comment type="caution">
    <text evidence="2">The sequence shown here is derived from an EMBL/GenBank/DDBJ whole genome shotgun (WGS) entry which is preliminary data.</text>
</comment>
<dbReference type="OrthoDB" id="1328712at2759"/>
<keyword evidence="3" id="KW-1185">Reference proteome</keyword>
<feature type="compositionally biased region" description="Basic and acidic residues" evidence="1">
    <location>
        <begin position="72"/>
        <end position="96"/>
    </location>
</feature>
<sequence>MMSEVGPTFVRDRTENSFNIDFDHLSIPELIDLAKEFGVNKLGAIYISPKGGDEQEEDVASGEDVVENFTSDVEHSSSEEDVEHSSSEEDVEHSSSEEDVVNESDSELSDDYGSDVHEEFIIVRKDLREYNKNKAVNAAAKEKVDEFLGEAGVDKIMKTLNFRDKLEGDDDKPYYVSTDVDNFATESECEAVSDDNEVDKE</sequence>
<gene>
    <name evidence="2" type="ORF">K7X08_008064</name>
</gene>
<protein>
    <submittedName>
        <fullName evidence="2">Uncharacterized protein</fullName>
    </submittedName>
</protein>
<dbReference type="AlphaFoldDB" id="A0A9Q1MQE3"/>
<reference evidence="3" key="1">
    <citation type="journal article" date="2023" name="Proc. Natl. Acad. Sci. U.S.A.">
        <title>Genomic and structural basis for evolution of tropane alkaloid biosynthesis.</title>
        <authorList>
            <person name="Wanga Y.-J."/>
            <person name="Taina T."/>
            <person name="Yua J.-Y."/>
            <person name="Lia J."/>
            <person name="Xua B."/>
            <person name="Chenc J."/>
            <person name="D'Auriad J.C."/>
            <person name="Huanga J.-P."/>
            <person name="Huanga S.-X."/>
        </authorList>
    </citation>
    <scope>NUCLEOTIDE SEQUENCE [LARGE SCALE GENOMIC DNA]</scope>
    <source>
        <strain evidence="3">cv. KIB-2019</strain>
    </source>
</reference>
<dbReference type="Proteomes" id="UP001152561">
    <property type="component" value="Unassembled WGS sequence"/>
</dbReference>
<organism evidence="2 3">
    <name type="scientific">Anisodus acutangulus</name>
    <dbReference type="NCBI Taxonomy" id="402998"/>
    <lineage>
        <taxon>Eukaryota</taxon>
        <taxon>Viridiplantae</taxon>
        <taxon>Streptophyta</taxon>
        <taxon>Embryophyta</taxon>
        <taxon>Tracheophyta</taxon>
        <taxon>Spermatophyta</taxon>
        <taxon>Magnoliopsida</taxon>
        <taxon>eudicotyledons</taxon>
        <taxon>Gunneridae</taxon>
        <taxon>Pentapetalae</taxon>
        <taxon>asterids</taxon>
        <taxon>lamiids</taxon>
        <taxon>Solanales</taxon>
        <taxon>Solanaceae</taxon>
        <taxon>Solanoideae</taxon>
        <taxon>Hyoscyameae</taxon>
        <taxon>Anisodus</taxon>
    </lineage>
</organism>
<accession>A0A9Q1MQE3</accession>
<evidence type="ECO:0000313" key="3">
    <source>
        <dbReference type="Proteomes" id="UP001152561"/>
    </source>
</evidence>
<proteinExistence type="predicted"/>
<feature type="compositionally biased region" description="Acidic residues" evidence="1">
    <location>
        <begin position="97"/>
        <end position="113"/>
    </location>
</feature>
<feature type="compositionally biased region" description="Acidic residues" evidence="1">
    <location>
        <begin position="54"/>
        <end position="66"/>
    </location>
</feature>
<evidence type="ECO:0000313" key="2">
    <source>
        <dbReference type="EMBL" id="KAJ8565488.1"/>
    </source>
</evidence>
<evidence type="ECO:0000256" key="1">
    <source>
        <dbReference type="SAM" id="MobiDB-lite"/>
    </source>
</evidence>